<dbReference type="PANTHER" id="PTHR33112:SF16">
    <property type="entry name" value="HETEROKARYON INCOMPATIBILITY DOMAIN-CONTAINING PROTEIN"/>
    <property type="match status" value="1"/>
</dbReference>
<evidence type="ECO:0000259" key="1">
    <source>
        <dbReference type="Pfam" id="PF06985"/>
    </source>
</evidence>
<dbReference type="EMBL" id="JAGMUV010000001">
    <property type="protein sequence ID" value="KAH7176207.1"/>
    <property type="molecule type" value="Genomic_DNA"/>
</dbReference>
<evidence type="ECO:0000313" key="2">
    <source>
        <dbReference type="EMBL" id="KAH7176207.1"/>
    </source>
</evidence>
<dbReference type="PANTHER" id="PTHR33112">
    <property type="entry name" value="DOMAIN PROTEIN, PUTATIVE-RELATED"/>
    <property type="match status" value="1"/>
</dbReference>
<dbReference type="InterPro" id="IPR010730">
    <property type="entry name" value="HET"/>
</dbReference>
<keyword evidence="3" id="KW-1185">Reference proteome</keyword>
<dbReference type="OrthoDB" id="5362512at2759"/>
<evidence type="ECO:0000313" key="3">
    <source>
        <dbReference type="Proteomes" id="UP000738349"/>
    </source>
</evidence>
<name>A0A9P9FUI5_9HYPO</name>
<protein>
    <submittedName>
        <fullName evidence="2">Heterokaryon incompatibility protein-domain-containing protein</fullName>
    </submittedName>
</protein>
<dbReference type="Pfam" id="PF06985">
    <property type="entry name" value="HET"/>
    <property type="match status" value="1"/>
</dbReference>
<dbReference type="Proteomes" id="UP000738349">
    <property type="component" value="Unassembled WGS sequence"/>
</dbReference>
<accession>A0A9P9FUI5</accession>
<dbReference type="AlphaFoldDB" id="A0A9P9FUI5"/>
<proteinExistence type="predicted"/>
<gene>
    <name evidence="2" type="ORF">EDB81DRAFT_33480</name>
</gene>
<sequence length="669" mass="74389">MSPPSWTIGDVCGIGSHGSWARDTLKRPNLCARCYGIMADVECLRHAMSREGFKLQVPLRILHDSAESSSCRMCSIFLCLALHSLRDESFFTWPAAKFLDAHDAATATLKVRALLQPEGLRKSICDIHELLVYGGIVGAGIPARDLMDSHLRFKVYASPGDRAAIYISSLECDRDMHSSAAYSKIRSWMADCDNQHSSCPRPVSMPLPTRVLDLQNQDIIRLHVTQAECGQYAALSYCWGSRQQFETTLSSFDDARAHIAVSSLSLTVQDAVMVTRQIGLRYLWVDALCITQDSVEDRDAEIGQMAQYYQNASVTIIAASSSGSDKGFLASKTSPRSLEPDSVSYQFQLPMAFPDGKVDVVGVEYCMWDNGVSPEPLDLRAWAYQEQILCRRALTYGTSTLTWRCEQGIQTWNSWLRKHQKVVTKILPKCGCPYLYKETWKGMVALYGRRNLTFPEDKLPAISALASQVLHLSIEYGGEPGRYLAGIWENDLLGQLIWFADPGESRDVRYTSYCAPSWSWASVECPIIFSSSCSGLALSELESTKGTELEIIDCSVTPRSGLVPLGQVTEGRLRVRGCLIHGVSVPGPETWLLGTFRGTKPDVVLKLDCYGVGDRAAISKAQSCWWLRVQHRHGLVLEHVDGAIYRRVGCVVLGNWSELSVERRVVDLI</sequence>
<organism evidence="2 3">
    <name type="scientific">Dactylonectria macrodidyma</name>
    <dbReference type="NCBI Taxonomy" id="307937"/>
    <lineage>
        <taxon>Eukaryota</taxon>
        <taxon>Fungi</taxon>
        <taxon>Dikarya</taxon>
        <taxon>Ascomycota</taxon>
        <taxon>Pezizomycotina</taxon>
        <taxon>Sordariomycetes</taxon>
        <taxon>Hypocreomycetidae</taxon>
        <taxon>Hypocreales</taxon>
        <taxon>Nectriaceae</taxon>
        <taxon>Dactylonectria</taxon>
    </lineage>
</organism>
<reference evidence="2" key="1">
    <citation type="journal article" date="2021" name="Nat. Commun.">
        <title>Genetic determinants of endophytism in the Arabidopsis root mycobiome.</title>
        <authorList>
            <person name="Mesny F."/>
            <person name="Miyauchi S."/>
            <person name="Thiergart T."/>
            <person name="Pickel B."/>
            <person name="Atanasova L."/>
            <person name="Karlsson M."/>
            <person name="Huettel B."/>
            <person name="Barry K.W."/>
            <person name="Haridas S."/>
            <person name="Chen C."/>
            <person name="Bauer D."/>
            <person name="Andreopoulos W."/>
            <person name="Pangilinan J."/>
            <person name="LaButti K."/>
            <person name="Riley R."/>
            <person name="Lipzen A."/>
            <person name="Clum A."/>
            <person name="Drula E."/>
            <person name="Henrissat B."/>
            <person name="Kohler A."/>
            <person name="Grigoriev I.V."/>
            <person name="Martin F.M."/>
            <person name="Hacquard S."/>
        </authorList>
    </citation>
    <scope>NUCLEOTIDE SEQUENCE</scope>
    <source>
        <strain evidence="2">MPI-CAGE-AT-0147</strain>
    </source>
</reference>
<comment type="caution">
    <text evidence="2">The sequence shown here is derived from an EMBL/GenBank/DDBJ whole genome shotgun (WGS) entry which is preliminary data.</text>
</comment>
<feature type="domain" description="Heterokaryon incompatibility" evidence="1">
    <location>
        <begin position="232"/>
        <end position="386"/>
    </location>
</feature>